<feature type="compositionally biased region" description="Basic and acidic residues" evidence="12">
    <location>
        <begin position="622"/>
        <end position="644"/>
    </location>
</feature>
<comment type="domain">
    <text evidence="11">The VLRF1 domain mediates binding to the 60S ribosomal subunit.</text>
</comment>
<dbReference type="Pfam" id="PF18826">
    <property type="entry name" value="bVLRF1"/>
    <property type="match status" value="1"/>
</dbReference>
<keyword evidence="3 11" id="KW-0963">Cytoplasm</keyword>
<feature type="region of interest" description="Disordered" evidence="12">
    <location>
        <begin position="254"/>
        <end position="279"/>
    </location>
</feature>
<dbReference type="InterPro" id="IPR002110">
    <property type="entry name" value="Ankyrin_rpt"/>
</dbReference>
<evidence type="ECO:0000256" key="11">
    <source>
        <dbReference type="PROSITE-ProRule" id="PRU01389"/>
    </source>
</evidence>
<dbReference type="PANTHER" id="PTHR16036:SF2">
    <property type="entry name" value="TRNA ENDONUCLEASE ANKZF1"/>
    <property type="match status" value="1"/>
</dbReference>
<dbReference type="GO" id="GO:0016787">
    <property type="term" value="F:hydrolase activity"/>
    <property type="evidence" value="ECO:0007669"/>
    <property type="project" value="UniProtKB-KW"/>
</dbReference>
<comment type="subcellular location">
    <subcellularLocation>
        <location evidence="1">Cytoplasm</location>
    </subcellularLocation>
</comment>
<gene>
    <name evidence="14" type="ORF">CONCODRAFT_14944</name>
</gene>
<keyword evidence="5" id="KW-0677">Repeat</keyword>
<evidence type="ECO:0000256" key="9">
    <source>
        <dbReference type="ARBA" id="ARBA00023054"/>
    </source>
</evidence>
<dbReference type="AlphaFoldDB" id="A0A137PGR6"/>
<sequence length="644" mass="74075">MQLNKREKVKYIFNLIPNFSDKEFYNLLTPIDQTNNQQEYTQEESQIEIEEGDQLKEALPSTSSTSKTVFSCNTCNITKFDDLSSQREHFKTDWHRYNLKLKEKGFKSITEERFEDIIQNDCSSIEGSDSELESEEEYEDFNTKMGLLNLDGKDSEENILKSKAKSPYIWFHWDNIGPRLLVEERFGILSRILPEGQLSPDAIIASLKHHRSHNWCVILVGGGHFSAAVFNNKNEIPSNINELKPIVSKSYHRYTTRRKQGGGQSRNDQAKGKAKSAGAQIRRENEMILKSDIKKLLINWKQYLDHTSVIWFRGAIHYKSTIMGYEDAPIQENDERVMRIPFTTKRPTYKEVVRCYQELNKVQWGRAVNQQNDAVEQPSKKELPIIERPMKSKPKSPSQAHIKPKNRDNSASPIYRPPQSTPTSLPIQNAEPKIDPATANSLKKLSNLIELSMPNLLTQFELEFSKNSKLEDTPNTRLSHLPDSPTLLHVASKNNCTEIIQFLLKKGFNPAIPLNQEQNTGFPYQLATNKNTKNAFRIFRSDYPDMYEYDKGAIPPSVTQEELNARAEKSKAKKKNKENKEKVKEKEVKSVDPFPLTSNPGFNMNFGFGFGLSNSNQNEEILTEREKRARAAEERIRRMKAESS</sequence>
<keyword evidence="8 10" id="KW-0040">ANK repeat</keyword>
<proteinExistence type="inferred from homology"/>
<keyword evidence="9" id="KW-0175">Coiled coil</keyword>
<feature type="compositionally biased region" description="Basic and acidic residues" evidence="12">
    <location>
        <begin position="378"/>
        <end position="390"/>
    </location>
</feature>
<dbReference type="InterPro" id="IPR041175">
    <property type="entry name" value="VLRF1/Vms1"/>
</dbReference>
<reference evidence="14 15" key="1">
    <citation type="journal article" date="2015" name="Genome Biol. Evol.">
        <title>Phylogenomic analyses indicate that early fungi evolved digesting cell walls of algal ancestors of land plants.</title>
        <authorList>
            <person name="Chang Y."/>
            <person name="Wang S."/>
            <person name="Sekimoto S."/>
            <person name="Aerts A.L."/>
            <person name="Choi C."/>
            <person name="Clum A."/>
            <person name="LaButti K.M."/>
            <person name="Lindquist E.A."/>
            <person name="Yee Ngan C."/>
            <person name="Ohm R.A."/>
            <person name="Salamov A.A."/>
            <person name="Grigoriev I.V."/>
            <person name="Spatafora J.W."/>
            <person name="Berbee M.L."/>
        </authorList>
    </citation>
    <scope>NUCLEOTIDE SEQUENCE [LARGE SCALE GENOMIC DNA]</scope>
    <source>
        <strain evidence="14 15">NRRL 28638</strain>
    </source>
</reference>
<dbReference type="GO" id="GO:0005737">
    <property type="term" value="C:cytoplasm"/>
    <property type="evidence" value="ECO:0007669"/>
    <property type="project" value="UniProtKB-SubCell"/>
</dbReference>
<evidence type="ECO:0000313" key="15">
    <source>
        <dbReference type="Proteomes" id="UP000070444"/>
    </source>
</evidence>
<evidence type="ECO:0000256" key="1">
    <source>
        <dbReference type="ARBA" id="ARBA00004496"/>
    </source>
</evidence>
<evidence type="ECO:0000256" key="8">
    <source>
        <dbReference type="ARBA" id="ARBA00023043"/>
    </source>
</evidence>
<evidence type="ECO:0000256" key="12">
    <source>
        <dbReference type="SAM" id="MobiDB-lite"/>
    </source>
</evidence>
<feature type="region of interest" description="Disordered" evidence="12">
    <location>
        <begin position="558"/>
        <end position="596"/>
    </location>
</feature>
<accession>A0A137PGR6</accession>
<dbReference type="OrthoDB" id="429841at2759"/>
<evidence type="ECO:0000256" key="7">
    <source>
        <dbReference type="ARBA" id="ARBA00022801"/>
    </source>
</evidence>
<evidence type="ECO:0000256" key="5">
    <source>
        <dbReference type="ARBA" id="ARBA00022737"/>
    </source>
</evidence>
<evidence type="ECO:0000256" key="6">
    <source>
        <dbReference type="ARBA" id="ARBA00022759"/>
    </source>
</evidence>
<dbReference type="Gene3D" id="1.25.40.20">
    <property type="entry name" value="Ankyrin repeat-containing domain"/>
    <property type="match status" value="1"/>
</dbReference>
<organism evidence="14 15">
    <name type="scientific">Conidiobolus coronatus (strain ATCC 28846 / CBS 209.66 / NRRL 28638)</name>
    <name type="common">Delacroixia coronata</name>
    <dbReference type="NCBI Taxonomy" id="796925"/>
    <lineage>
        <taxon>Eukaryota</taxon>
        <taxon>Fungi</taxon>
        <taxon>Fungi incertae sedis</taxon>
        <taxon>Zoopagomycota</taxon>
        <taxon>Entomophthoromycotina</taxon>
        <taxon>Entomophthoromycetes</taxon>
        <taxon>Entomophthorales</taxon>
        <taxon>Ancylistaceae</taxon>
        <taxon>Conidiobolus</taxon>
    </lineage>
</organism>
<dbReference type="EMBL" id="KQ964426">
    <property type="protein sequence ID" value="KXN74193.1"/>
    <property type="molecule type" value="Genomic_DNA"/>
</dbReference>
<protein>
    <recommendedName>
        <fullName evidence="13">VLRF1 domain-containing protein</fullName>
    </recommendedName>
</protein>
<evidence type="ECO:0000256" key="3">
    <source>
        <dbReference type="ARBA" id="ARBA00022490"/>
    </source>
</evidence>
<keyword evidence="7 11" id="KW-0378">Hydrolase</keyword>
<evidence type="ECO:0000256" key="4">
    <source>
        <dbReference type="ARBA" id="ARBA00022722"/>
    </source>
</evidence>
<dbReference type="OMA" id="GPHIFMC"/>
<evidence type="ECO:0000313" key="14">
    <source>
        <dbReference type="EMBL" id="KXN74193.1"/>
    </source>
</evidence>
<evidence type="ECO:0000259" key="13">
    <source>
        <dbReference type="PROSITE" id="PS52044"/>
    </source>
</evidence>
<feature type="region of interest" description="Disordered" evidence="12">
    <location>
        <begin position="370"/>
        <end position="433"/>
    </location>
</feature>
<comment type="similarity">
    <text evidence="2 11">Belongs to the ANKZF1/VMS1 family.</text>
</comment>
<name>A0A137PGR6_CONC2</name>
<dbReference type="PROSITE" id="PS52044">
    <property type="entry name" value="VLRF1"/>
    <property type="match status" value="1"/>
</dbReference>
<feature type="domain" description="VLRF1" evidence="13">
    <location>
        <begin position="211"/>
        <end position="362"/>
    </location>
</feature>
<dbReference type="Proteomes" id="UP000070444">
    <property type="component" value="Unassembled WGS sequence"/>
</dbReference>
<feature type="region of interest" description="Disordered" evidence="12">
    <location>
        <begin position="618"/>
        <end position="644"/>
    </location>
</feature>
<dbReference type="InterPro" id="IPR047139">
    <property type="entry name" value="ANKZ1/VMS1"/>
</dbReference>
<keyword evidence="6 11" id="KW-0255">Endonuclease</keyword>
<dbReference type="PROSITE" id="PS50297">
    <property type="entry name" value="ANK_REP_REGION"/>
    <property type="match status" value="1"/>
</dbReference>
<feature type="repeat" description="ANK" evidence="10">
    <location>
        <begin position="483"/>
        <end position="515"/>
    </location>
</feature>
<feature type="compositionally biased region" description="Basic and acidic residues" evidence="12">
    <location>
        <begin position="578"/>
        <end position="590"/>
    </location>
</feature>
<evidence type="ECO:0000256" key="2">
    <source>
        <dbReference type="ARBA" id="ARBA00009262"/>
    </source>
</evidence>
<dbReference type="PANTHER" id="PTHR16036">
    <property type="entry name" value="ANKYRIN REPEAT AND ZINC FINGER DOMAIN-CONTAINING PROTEIN 1"/>
    <property type="match status" value="1"/>
</dbReference>
<keyword evidence="15" id="KW-1185">Reference proteome</keyword>
<dbReference type="GO" id="GO:0004519">
    <property type="term" value="F:endonuclease activity"/>
    <property type="evidence" value="ECO:0007669"/>
    <property type="project" value="UniProtKB-KW"/>
</dbReference>
<keyword evidence="4 11" id="KW-0540">Nuclease</keyword>
<feature type="active site" evidence="11">
    <location>
        <position position="264"/>
    </location>
</feature>
<dbReference type="GO" id="GO:0036503">
    <property type="term" value="P:ERAD pathway"/>
    <property type="evidence" value="ECO:0007669"/>
    <property type="project" value="TreeGrafter"/>
</dbReference>
<dbReference type="STRING" id="796925.A0A137PGR6"/>
<dbReference type="InterPro" id="IPR036770">
    <property type="entry name" value="Ankyrin_rpt-contain_sf"/>
</dbReference>
<dbReference type="PROSITE" id="PS50088">
    <property type="entry name" value="ANK_REPEAT"/>
    <property type="match status" value="1"/>
</dbReference>
<evidence type="ECO:0000256" key="10">
    <source>
        <dbReference type="PROSITE-ProRule" id="PRU00023"/>
    </source>
</evidence>